<dbReference type="PROSITE" id="PS00518">
    <property type="entry name" value="ZF_RING_1"/>
    <property type="match status" value="1"/>
</dbReference>
<dbReference type="PANTHER" id="PTHR19964">
    <property type="entry name" value="MULTIPLE PDZ DOMAIN PROTEIN"/>
    <property type="match status" value="1"/>
</dbReference>
<dbReference type="SUPFAM" id="SSF50156">
    <property type="entry name" value="PDZ domain-like"/>
    <property type="match status" value="1"/>
</dbReference>
<dbReference type="InterPro" id="IPR036034">
    <property type="entry name" value="PDZ_sf"/>
</dbReference>
<dbReference type="SUPFAM" id="SSF57850">
    <property type="entry name" value="RING/U-box"/>
    <property type="match status" value="1"/>
</dbReference>
<dbReference type="OrthoDB" id="438726at2759"/>
<keyword evidence="1 4" id="KW-0479">Metal-binding</keyword>
<reference evidence="9 10" key="2">
    <citation type="submission" date="2018-11" db="EMBL/GenBank/DDBJ databases">
        <authorList>
            <consortium name="Pathogen Informatics"/>
        </authorList>
    </citation>
    <scope>NUCLEOTIDE SEQUENCE [LARGE SCALE GENOMIC DNA]</scope>
</reference>
<dbReference type="SUPFAM" id="SSF49599">
    <property type="entry name" value="TRAF domain-like"/>
    <property type="match status" value="1"/>
</dbReference>
<dbReference type="InterPro" id="IPR018957">
    <property type="entry name" value="Znf_C3HC4_RING-type"/>
</dbReference>
<feature type="domain" description="RING-type" evidence="6">
    <location>
        <begin position="56"/>
        <end position="92"/>
    </location>
</feature>
<dbReference type="Proteomes" id="UP000278807">
    <property type="component" value="Unassembled WGS sequence"/>
</dbReference>
<dbReference type="InterPro" id="IPR017907">
    <property type="entry name" value="Znf_RING_CS"/>
</dbReference>
<feature type="region of interest" description="Disordered" evidence="5">
    <location>
        <begin position="218"/>
        <end position="247"/>
    </location>
</feature>
<dbReference type="AlphaFoldDB" id="A0A0R3TRX9"/>
<evidence type="ECO:0000256" key="3">
    <source>
        <dbReference type="ARBA" id="ARBA00022833"/>
    </source>
</evidence>
<evidence type="ECO:0000259" key="7">
    <source>
        <dbReference type="PROSITE" id="PS50106"/>
    </source>
</evidence>
<dbReference type="STRING" id="102285.A0A0R3TRX9"/>
<evidence type="ECO:0000256" key="5">
    <source>
        <dbReference type="SAM" id="MobiDB-lite"/>
    </source>
</evidence>
<feature type="domain" description="TRAF-type" evidence="8">
    <location>
        <begin position="116"/>
        <end position="155"/>
    </location>
</feature>
<dbReference type="EMBL" id="UZAE01013012">
    <property type="protein sequence ID" value="VDO07792.1"/>
    <property type="molecule type" value="Genomic_DNA"/>
</dbReference>
<feature type="zinc finger region" description="TRAF-type" evidence="4">
    <location>
        <begin position="116"/>
        <end position="155"/>
    </location>
</feature>
<evidence type="ECO:0000259" key="8">
    <source>
        <dbReference type="PROSITE" id="PS50145"/>
    </source>
</evidence>
<feature type="domain" description="PDZ" evidence="7">
    <location>
        <begin position="259"/>
        <end position="310"/>
    </location>
</feature>
<protein>
    <submittedName>
        <fullName evidence="11">TRAF-type domain-containing protein</fullName>
    </submittedName>
</protein>
<gene>
    <name evidence="9" type="ORF">HNAJ_LOCUS10366</name>
</gene>
<keyword evidence="2 4" id="KW-0863">Zinc-finger</keyword>
<dbReference type="Gene3D" id="3.30.40.10">
    <property type="entry name" value="Zinc/RING finger domain, C3HC4 (zinc finger)"/>
    <property type="match status" value="2"/>
</dbReference>
<dbReference type="InterPro" id="IPR001478">
    <property type="entry name" value="PDZ"/>
</dbReference>
<dbReference type="Pfam" id="PF00097">
    <property type="entry name" value="zf-C3HC4"/>
    <property type="match status" value="1"/>
</dbReference>
<name>A0A0R3TRX9_RODNA</name>
<evidence type="ECO:0000313" key="11">
    <source>
        <dbReference type="WBParaSite" id="HNAJ_0001037101-mRNA-1"/>
    </source>
</evidence>
<dbReference type="InterPro" id="IPR013083">
    <property type="entry name" value="Znf_RING/FYVE/PHD"/>
</dbReference>
<dbReference type="Gene3D" id="2.30.42.10">
    <property type="match status" value="1"/>
</dbReference>
<reference evidence="11" key="1">
    <citation type="submission" date="2017-02" db="UniProtKB">
        <authorList>
            <consortium name="WormBaseParasite"/>
        </authorList>
    </citation>
    <scope>IDENTIFICATION</scope>
</reference>
<evidence type="ECO:0000313" key="10">
    <source>
        <dbReference type="Proteomes" id="UP000278807"/>
    </source>
</evidence>
<dbReference type="PROSITE" id="PS50145">
    <property type="entry name" value="ZF_TRAF"/>
    <property type="match status" value="1"/>
</dbReference>
<keyword evidence="10" id="KW-1185">Reference proteome</keyword>
<dbReference type="InterPro" id="IPR001293">
    <property type="entry name" value="Znf_TRAF"/>
</dbReference>
<dbReference type="WBParaSite" id="HNAJ_0001037101-mRNA-1">
    <property type="protein sequence ID" value="HNAJ_0001037101-mRNA-1"/>
    <property type="gene ID" value="HNAJ_0001037101"/>
</dbReference>
<evidence type="ECO:0000256" key="4">
    <source>
        <dbReference type="PROSITE-ProRule" id="PRU00207"/>
    </source>
</evidence>
<keyword evidence="3 4" id="KW-0862">Zinc</keyword>
<dbReference type="InterPro" id="IPR051342">
    <property type="entry name" value="PDZ_scaffold"/>
</dbReference>
<accession>A0A0R3TRX9</accession>
<sequence>MGTIGSSLPGVTQFEADSLLFQFQTPSGLPTGTMLLGRPVVLYDEFPTLIWPAPEICRQPLVDPIDTKCGHTFCTPCLKSHLVVQALCPEDKQIINYLECQQSSNLVKRLLDKLLVICPNSEHCEEILSRCDLESHLAYWCRGTVVPCSNAKTGCQFRAARALQSEHRRECRFQPRTPGTTHVAVSGGSPIVRPIATKSVVRFGPMPAVRRVATEAPLMSAGSSASEETTPSPPTAASSRGCGGGVRSASPIRDCEVTTIELPWKPNASLGISFVGGSDTPLLCIVIQEIYLDGIVAMDGRLRPGDQILEAGRPNSRLYLLYSIDYRLIPVVESPDFPCISFIRSCR</sequence>
<dbReference type="InterPro" id="IPR001841">
    <property type="entry name" value="Znf_RING"/>
</dbReference>
<dbReference type="PANTHER" id="PTHR19964:SF84">
    <property type="entry name" value="LIGAND OF NUMB PROTEIN X 2-LIKE ISOFORM X1"/>
    <property type="match status" value="1"/>
</dbReference>
<evidence type="ECO:0000256" key="1">
    <source>
        <dbReference type="ARBA" id="ARBA00022723"/>
    </source>
</evidence>
<evidence type="ECO:0000259" key="6">
    <source>
        <dbReference type="PROSITE" id="PS50089"/>
    </source>
</evidence>
<evidence type="ECO:0000313" key="9">
    <source>
        <dbReference type="EMBL" id="VDO07792.1"/>
    </source>
</evidence>
<dbReference type="PROSITE" id="PS50106">
    <property type="entry name" value="PDZ"/>
    <property type="match status" value="1"/>
</dbReference>
<feature type="compositionally biased region" description="Low complexity" evidence="5">
    <location>
        <begin position="223"/>
        <end position="239"/>
    </location>
</feature>
<organism evidence="11">
    <name type="scientific">Rodentolepis nana</name>
    <name type="common">Dwarf tapeworm</name>
    <name type="synonym">Hymenolepis nana</name>
    <dbReference type="NCBI Taxonomy" id="102285"/>
    <lineage>
        <taxon>Eukaryota</taxon>
        <taxon>Metazoa</taxon>
        <taxon>Spiralia</taxon>
        <taxon>Lophotrochozoa</taxon>
        <taxon>Platyhelminthes</taxon>
        <taxon>Cestoda</taxon>
        <taxon>Eucestoda</taxon>
        <taxon>Cyclophyllidea</taxon>
        <taxon>Hymenolepididae</taxon>
        <taxon>Rodentolepis</taxon>
    </lineage>
</organism>
<dbReference type="PROSITE" id="PS50089">
    <property type="entry name" value="ZF_RING_2"/>
    <property type="match status" value="1"/>
</dbReference>
<proteinExistence type="predicted"/>
<dbReference type="GO" id="GO:0008270">
    <property type="term" value="F:zinc ion binding"/>
    <property type="evidence" value="ECO:0007669"/>
    <property type="project" value="UniProtKB-KW"/>
</dbReference>
<evidence type="ECO:0000256" key="2">
    <source>
        <dbReference type="ARBA" id="ARBA00022771"/>
    </source>
</evidence>